<feature type="domain" description="Chitin-binding type-1" evidence="11">
    <location>
        <begin position="42"/>
        <end position="86"/>
    </location>
</feature>
<evidence type="ECO:0000256" key="10">
    <source>
        <dbReference type="SAM" id="SignalP"/>
    </source>
</evidence>
<dbReference type="Proteomes" id="UP000770015">
    <property type="component" value="Unassembled WGS sequence"/>
</dbReference>
<keyword evidence="4 10" id="KW-0732">Signal</keyword>
<feature type="compositionally biased region" description="Low complexity" evidence="9">
    <location>
        <begin position="242"/>
        <end position="261"/>
    </location>
</feature>
<keyword evidence="3" id="KW-0479">Metal-binding</keyword>
<evidence type="ECO:0000256" key="5">
    <source>
        <dbReference type="ARBA" id="ARBA00022801"/>
    </source>
</evidence>
<dbReference type="GO" id="GO:0046872">
    <property type="term" value="F:metal ion binding"/>
    <property type="evidence" value="ECO:0007669"/>
    <property type="project" value="UniProtKB-KW"/>
</dbReference>
<comment type="caution">
    <text evidence="8">Lacks conserved residue(s) required for the propagation of feature annotation.</text>
</comment>
<keyword evidence="2 8" id="KW-0147">Chitin-binding</keyword>
<dbReference type="AlphaFoldDB" id="A0A9P8VC96"/>
<feature type="domain" description="Chitin-binding type-1" evidence="11">
    <location>
        <begin position="114"/>
        <end position="158"/>
    </location>
</feature>
<dbReference type="InterPro" id="IPR001002">
    <property type="entry name" value="Chitin-bd_1"/>
</dbReference>
<comment type="cofactor">
    <cofactor evidence="1">
        <name>Co(2+)</name>
        <dbReference type="ChEBI" id="CHEBI:48828"/>
    </cofactor>
</comment>
<evidence type="ECO:0000313" key="13">
    <source>
        <dbReference type="Proteomes" id="UP000770015"/>
    </source>
</evidence>
<feature type="chain" id="PRO_5040171766" description="Chitin-binding type-1 domain-containing protein" evidence="10">
    <location>
        <begin position="20"/>
        <end position="322"/>
    </location>
</feature>
<dbReference type="InterPro" id="IPR036861">
    <property type="entry name" value="Endochitinase-like_sf"/>
</dbReference>
<dbReference type="GO" id="GO:0008061">
    <property type="term" value="F:chitin binding"/>
    <property type="evidence" value="ECO:0007669"/>
    <property type="project" value="UniProtKB-UniRule"/>
</dbReference>
<feature type="region of interest" description="Disordered" evidence="9">
    <location>
        <begin position="167"/>
        <end position="186"/>
    </location>
</feature>
<dbReference type="SUPFAM" id="SSF57016">
    <property type="entry name" value="Plant lectins/antimicrobial peptides"/>
    <property type="match status" value="2"/>
</dbReference>
<name>A0A9P8VC96_9PEZI</name>
<feature type="disulfide bond" evidence="8">
    <location>
        <begin position="59"/>
        <end position="73"/>
    </location>
</feature>
<dbReference type="OrthoDB" id="6020543at2759"/>
<evidence type="ECO:0000256" key="2">
    <source>
        <dbReference type="ARBA" id="ARBA00022669"/>
    </source>
</evidence>
<dbReference type="GO" id="GO:0016787">
    <property type="term" value="F:hydrolase activity"/>
    <property type="evidence" value="ECO:0007669"/>
    <property type="project" value="UniProtKB-KW"/>
</dbReference>
<organism evidence="12 13">
    <name type="scientific">Plectosphaerella plurivora</name>
    <dbReference type="NCBI Taxonomy" id="936078"/>
    <lineage>
        <taxon>Eukaryota</taxon>
        <taxon>Fungi</taxon>
        <taxon>Dikarya</taxon>
        <taxon>Ascomycota</taxon>
        <taxon>Pezizomycotina</taxon>
        <taxon>Sordariomycetes</taxon>
        <taxon>Hypocreomycetidae</taxon>
        <taxon>Glomerellales</taxon>
        <taxon>Plectosphaerellaceae</taxon>
        <taxon>Plectosphaerella</taxon>
    </lineage>
</organism>
<dbReference type="PROSITE" id="PS50941">
    <property type="entry name" value="CHIT_BIND_I_2"/>
    <property type="match status" value="2"/>
</dbReference>
<protein>
    <recommendedName>
        <fullName evidence="11">Chitin-binding type-1 domain-containing protein</fullName>
    </recommendedName>
</protein>
<evidence type="ECO:0000256" key="8">
    <source>
        <dbReference type="PROSITE-ProRule" id="PRU00261"/>
    </source>
</evidence>
<evidence type="ECO:0000256" key="9">
    <source>
        <dbReference type="SAM" id="MobiDB-lite"/>
    </source>
</evidence>
<dbReference type="PANTHER" id="PTHR46471">
    <property type="entry name" value="CHITIN DEACETYLASE"/>
    <property type="match status" value="1"/>
</dbReference>
<comment type="caution">
    <text evidence="12">The sequence shown here is derived from an EMBL/GenBank/DDBJ whole genome shotgun (WGS) entry which is preliminary data.</text>
</comment>
<keyword evidence="13" id="KW-1185">Reference proteome</keyword>
<evidence type="ECO:0000256" key="6">
    <source>
        <dbReference type="ARBA" id="ARBA00023277"/>
    </source>
</evidence>
<dbReference type="EMBL" id="JAGSXJ010000011">
    <property type="protein sequence ID" value="KAH6687393.1"/>
    <property type="molecule type" value="Genomic_DNA"/>
</dbReference>
<reference evidence="12" key="1">
    <citation type="journal article" date="2021" name="Nat. Commun.">
        <title>Genetic determinants of endophytism in the Arabidopsis root mycobiome.</title>
        <authorList>
            <person name="Mesny F."/>
            <person name="Miyauchi S."/>
            <person name="Thiergart T."/>
            <person name="Pickel B."/>
            <person name="Atanasova L."/>
            <person name="Karlsson M."/>
            <person name="Huettel B."/>
            <person name="Barry K.W."/>
            <person name="Haridas S."/>
            <person name="Chen C."/>
            <person name="Bauer D."/>
            <person name="Andreopoulos W."/>
            <person name="Pangilinan J."/>
            <person name="LaButti K."/>
            <person name="Riley R."/>
            <person name="Lipzen A."/>
            <person name="Clum A."/>
            <person name="Drula E."/>
            <person name="Henrissat B."/>
            <person name="Kohler A."/>
            <person name="Grigoriev I.V."/>
            <person name="Martin F.M."/>
            <person name="Hacquard S."/>
        </authorList>
    </citation>
    <scope>NUCLEOTIDE SEQUENCE</scope>
    <source>
        <strain evidence="12">MPI-SDFR-AT-0117</strain>
    </source>
</reference>
<evidence type="ECO:0000256" key="1">
    <source>
        <dbReference type="ARBA" id="ARBA00001941"/>
    </source>
</evidence>
<proteinExistence type="predicted"/>
<feature type="disulfide bond" evidence="8">
    <location>
        <begin position="45"/>
        <end position="60"/>
    </location>
</feature>
<feature type="disulfide bond" evidence="8">
    <location>
        <begin position="117"/>
        <end position="132"/>
    </location>
</feature>
<accession>A0A9P8VC96</accession>
<feature type="compositionally biased region" description="Low complexity" evidence="9">
    <location>
        <begin position="175"/>
        <end position="186"/>
    </location>
</feature>
<dbReference type="Gene3D" id="3.30.60.10">
    <property type="entry name" value="Endochitinase-like"/>
    <property type="match status" value="2"/>
</dbReference>
<sequence>MRWSELALGALLGLMSVHAHSVVDPLMELRAIQGNKLFVSTDGSCGAGVTCLGSGFGSCCGAHGYCGSSNMACGAGCRPEFGTCSEQVVLQSRAIGDDLHTSRRRSGELSVSKDGSCGLESTCLGAAAGECCSRDGWCGSSESYCGAGCKEGFGLCKSDGSLARRQEPEDEACDAPSSAEPVPSSSTVVAASSSAAAAASSSSVVAAASSTAAPSSTAASTPAPQLSTIRTTSTAAAAVTTTVRTSTVATTTSARPASVTPTPTPPPVPVQVSKNGKCGAASNQTCKGSSILIGPCCSKSGQCGYLGCLKMLGCQTSYGTCI</sequence>
<evidence type="ECO:0000256" key="7">
    <source>
        <dbReference type="ARBA" id="ARBA00023285"/>
    </source>
</evidence>
<feature type="region of interest" description="Disordered" evidence="9">
    <location>
        <begin position="242"/>
        <end position="268"/>
    </location>
</feature>
<evidence type="ECO:0000256" key="3">
    <source>
        <dbReference type="ARBA" id="ARBA00022723"/>
    </source>
</evidence>
<evidence type="ECO:0000313" key="12">
    <source>
        <dbReference type="EMBL" id="KAH6687393.1"/>
    </source>
</evidence>
<dbReference type="SMART" id="SM00270">
    <property type="entry name" value="ChtBD1"/>
    <property type="match status" value="2"/>
</dbReference>
<evidence type="ECO:0000256" key="4">
    <source>
        <dbReference type="ARBA" id="ARBA00022729"/>
    </source>
</evidence>
<keyword evidence="8" id="KW-1015">Disulfide bond</keyword>
<keyword evidence="5" id="KW-0378">Hydrolase</keyword>
<keyword evidence="7" id="KW-0170">Cobalt</keyword>
<feature type="disulfide bond" evidence="8">
    <location>
        <begin position="131"/>
        <end position="145"/>
    </location>
</feature>
<evidence type="ECO:0000259" key="11">
    <source>
        <dbReference type="PROSITE" id="PS50941"/>
    </source>
</evidence>
<keyword evidence="6" id="KW-0119">Carbohydrate metabolism</keyword>
<dbReference type="PANTHER" id="PTHR46471:SF2">
    <property type="entry name" value="CHITIN DEACETYLASE-RELATED"/>
    <property type="match status" value="1"/>
</dbReference>
<gene>
    <name evidence="12" type="ORF">F5X68DRAFT_231864</name>
</gene>
<feature type="signal peptide" evidence="10">
    <location>
        <begin position="1"/>
        <end position="19"/>
    </location>
</feature>